<sequence length="55" mass="5699">MPSKTLMAVAALALLALSGCATTGATGNTTYTQWHGPYPEPDFDVLSPGGLRLAY</sequence>
<proteinExistence type="predicted"/>
<name>A0A249PAL9_9HYPH</name>
<evidence type="ECO:0000313" key="2">
    <source>
        <dbReference type="EMBL" id="ASY62953.1"/>
    </source>
</evidence>
<keyword evidence="3" id="KW-1185">Reference proteome</keyword>
<feature type="chain" id="PRO_5012625680" description="Lipoprotein" evidence="1">
    <location>
        <begin position="22"/>
        <end position="55"/>
    </location>
</feature>
<reference evidence="2 3" key="1">
    <citation type="submission" date="2017-08" db="EMBL/GenBank/DDBJ databases">
        <title>Multipartite genome sequences of Sinorhizobium species nodulating soybeans.</title>
        <authorList>
            <person name="Tian C.F."/>
        </authorList>
    </citation>
    <scope>NUCLEOTIDE SEQUENCE [LARGE SCALE GENOMIC DNA]</scope>
    <source>
        <strain evidence="2 3">CCBAU 05684</strain>
    </source>
</reference>
<organism evidence="2 3">
    <name type="scientific">Sinorhizobium sojae CCBAU 05684</name>
    <dbReference type="NCBI Taxonomy" id="716928"/>
    <lineage>
        <taxon>Bacteria</taxon>
        <taxon>Pseudomonadati</taxon>
        <taxon>Pseudomonadota</taxon>
        <taxon>Alphaproteobacteria</taxon>
        <taxon>Hyphomicrobiales</taxon>
        <taxon>Rhizobiaceae</taxon>
        <taxon>Sinorhizobium/Ensifer group</taxon>
        <taxon>Sinorhizobium</taxon>
    </lineage>
</organism>
<feature type="signal peptide" evidence="1">
    <location>
        <begin position="1"/>
        <end position="21"/>
    </location>
</feature>
<gene>
    <name evidence="2" type="ORF">SJ05684_c15090</name>
</gene>
<dbReference type="Proteomes" id="UP000217211">
    <property type="component" value="Chromosome"/>
</dbReference>
<accession>A0A249PAL9</accession>
<dbReference type="EMBL" id="CP023067">
    <property type="protein sequence ID" value="ASY62953.1"/>
    <property type="molecule type" value="Genomic_DNA"/>
</dbReference>
<evidence type="ECO:0008006" key="4">
    <source>
        <dbReference type="Google" id="ProtNLM"/>
    </source>
</evidence>
<protein>
    <recommendedName>
        <fullName evidence="4">Lipoprotein</fullName>
    </recommendedName>
</protein>
<dbReference type="PROSITE" id="PS51257">
    <property type="entry name" value="PROKAR_LIPOPROTEIN"/>
    <property type="match status" value="1"/>
</dbReference>
<evidence type="ECO:0000313" key="3">
    <source>
        <dbReference type="Proteomes" id="UP000217211"/>
    </source>
</evidence>
<dbReference type="KEGG" id="esj:SJ05684_c15090"/>
<dbReference type="RefSeq" id="WP_085939122.1">
    <property type="nucleotide sequence ID" value="NZ_AJQT01000087.1"/>
</dbReference>
<evidence type="ECO:0000256" key="1">
    <source>
        <dbReference type="SAM" id="SignalP"/>
    </source>
</evidence>
<keyword evidence="1" id="KW-0732">Signal</keyword>
<dbReference type="AlphaFoldDB" id="A0A249PAL9"/>